<evidence type="ECO:0000313" key="1">
    <source>
        <dbReference type="EMBL" id="KAF3607660.1"/>
    </source>
</evidence>
<reference evidence="1 2" key="1">
    <citation type="journal article" date="2020" name="BMC Genomics">
        <title>Intraspecific diversification of the crop wild relative Brassica cretica Lam. using demographic model selection.</title>
        <authorList>
            <person name="Kioukis A."/>
            <person name="Michalopoulou V.A."/>
            <person name="Briers L."/>
            <person name="Pirintsos S."/>
            <person name="Studholme D.J."/>
            <person name="Pavlidis P."/>
            <person name="Sarris P.F."/>
        </authorList>
    </citation>
    <scope>NUCLEOTIDE SEQUENCE [LARGE SCALE GENOMIC DNA]</scope>
    <source>
        <strain evidence="2">cv. PFS-1207/04</strain>
    </source>
</reference>
<gene>
    <name evidence="1" type="ORF">DY000_02047202</name>
</gene>
<name>A0ABQ7EX33_BRACR</name>
<protein>
    <submittedName>
        <fullName evidence="1">Uncharacterized protein</fullName>
    </submittedName>
</protein>
<dbReference type="EMBL" id="QGKV02000297">
    <property type="protein sequence ID" value="KAF3607660.1"/>
    <property type="molecule type" value="Genomic_DNA"/>
</dbReference>
<organism evidence="1 2">
    <name type="scientific">Brassica cretica</name>
    <name type="common">Mustard</name>
    <dbReference type="NCBI Taxonomy" id="69181"/>
    <lineage>
        <taxon>Eukaryota</taxon>
        <taxon>Viridiplantae</taxon>
        <taxon>Streptophyta</taxon>
        <taxon>Embryophyta</taxon>
        <taxon>Tracheophyta</taxon>
        <taxon>Spermatophyta</taxon>
        <taxon>Magnoliopsida</taxon>
        <taxon>eudicotyledons</taxon>
        <taxon>Gunneridae</taxon>
        <taxon>Pentapetalae</taxon>
        <taxon>rosids</taxon>
        <taxon>malvids</taxon>
        <taxon>Brassicales</taxon>
        <taxon>Brassicaceae</taxon>
        <taxon>Brassiceae</taxon>
        <taxon>Brassica</taxon>
    </lineage>
</organism>
<keyword evidence="2" id="KW-1185">Reference proteome</keyword>
<sequence>MERGDSLFAFNVWFFLELSRLQFSVRARILGFLYCTGVTALALAERQYWDIMVSLERNLRGNSSDSGCMNPTDLVKLKEQFSID</sequence>
<dbReference type="Proteomes" id="UP000266723">
    <property type="component" value="Unassembled WGS sequence"/>
</dbReference>
<comment type="caution">
    <text evidence="1">The sequence shown here is derived from an EMBL/GenBank/DDBJ whole genome shotgun (WGS) entry which is preliminary data.</text>
</comment>
<proteinExistence type="predicted"/>
<evidence type="ECO:0000313" key="2">
    <source>
        <dbReference type="Proteomes" id="UP000266723"/>
    </source>
</evidence>
<accession>A0ABQ7EX33</accession>